<dbReference type="CDD" id="cd06782">
    <property type="entry name" value="cpPDZ_CPP-like"/>
    <property type="match status" value="1"/>
</dbReference>
<dbReference type="PANTHER" id="PTHR32060:SF30">
    <property type="entry name" value="CARBOXY-TERMINAL PROCESSING PROTEASE CTPA"/>
    <property type="match status" value="1"/>
</dbReference>
<dbReference type="PANTHER" id="PTHR32060">
    <property type="entry name" value="TAIL-SPECIFIC PROTEASE"/>
    <property type="match status" value="1"/>
</dbReference>
<dbReference type="InterPro" id="IPR001478">
    <property type="entry name" value="PDZ"/>
</dbReference>
<dbReference type="NCBIfam" id="TIGR00225">
    <property type="entry name" value="prc"/>
    <property type="match status" value="1"/>
</dbReference>
<keyword evidence="5" id="KW-0812">Transmembrane</keyword>
<protein>
    <recommendedName>
        <fullName evidence="3">Probable CtpA-like serine protease</fullName>
    </recommendedName>
</protein>
<reference evidence="11 12" key="1">
    <citation type="submission" date="2020-04" db="EMBL/GenBank/DDBJ databases">
        <title>Staphylococcus species from domestic dog.</title>
        <authorList>
            <person name="Paterson G.K."/>
        </authorList>
    </citation>
    <scope>NUCLEOTIDE SEQUENCE [LARGE SCALE GENOMIC DNA]</scope>
    <source>
        <strain evidence="11 12">H16/1A</strain>
    </source>
</reference>
<dbReference type="SMART" id="SM00228">
    <property type="entry name" value="PDZ"/>
    <property type="match status" value="1"/>
</dbReference>
<evidence type="ECO:0000256" key="6">
    <source>
        <dbReference type="ARBA" id="ARBA00022801"/>
    </source>
</evidence>
<dbReference type="InterPro" id="IPR036366">
    <property type="entry name" value="PGBDSf"/>
</dbReference>
<dbReference type="PROSITE" id="PS50106">
    <property type="entry name" value="PDZ"/>
    <property type="match status" value="1"/>
</dbReference>
<dbReference type="Proteomes" id="UP000751852">
    <property type="component" value="Unassembled WGS sequence"/>
</dbReference>
<dbReference type="CDD" id="cd07560">
    <property type="entry name" value="Peptidase_S41_CPP"/>
    <property type="match status" value="1"/>
</dbReference>
<keyword evidence="12" id="KW-1185">Reference proteome</keyword>
<dbReference type="SUPFAM" id="SSF52096">
    <property type="entry name" value="ClpP/crotonase"/>
    <property type="match status" value="1"/>
</dbReference>
<dbReference type="InterPro" id="IPR036034">
    <property type="entry name" value="PDZ_sf"/>
</dbReference>
<dbReference type="SUPFAM" id="SSF47090">
    <property type="entry name" value="PGBD-like"/>
    <property type="match status" value="1"/>
</dbReference>
<dbReference type="Gene3D" id="3.30.750.44">
    <property type="match status" value="1"/>
</dbReference>
<evidence type="ECO:0000313" key="12">
    <source>
        <dbReference type="Proteomes" id="UP000751852"/>
    </source>
</evidence>
<keyword evidence="4 9" id="KW-0645">Protease</keyword>
<evidence type="ECO:0000256" key="5">
    <source>
        <dbReference type="ARBA" id="ARBA00022692"/>
    </source>
</evidence>
<proteinExistence type="inferred from homology"/>
<evidence type="ECO:0000256" key="7">
    <source>
        <dbReference type="ARBA" id="ARBA00022825"/>
    </source>
</evidence>
<name>A0ABS0T9N6_9STAP</name>
<evidence type="ECO:0000256" key="4">
    <source>
        <dbReference type="ARBA" id="ARBA00022670"/>
    </source>
</evidence>
<dbReference type="InterPro" id="IPR005151">
    <property type="entry name" value="Tail-specific_protease"/>
</dbReference>
<keyword evidence="8" id="KW-0472">Membrane</keyword>
<evidence type="ECO:0000256" key="8">
    <source>
        <dbReference type="ARBA" id="ARBA00022989"/>
    </source>
</evidence>
<dbReference type="SMART" id="SM00245">
    <property type="entry name" value="TSPc"/>
    <property type="match status" value="1"/>
</dbReference>
<dbReference type="EMBL" id="JABANU010000017">
    <property type="protein sequence ID" value="MBI5975464.1"/>
    <property type="molecule type" value="Genomic_DNA"/>
</dbReference>
<keyword evidence="7 9" id="KW-0720">Serine protease</keyword>
<evidence type="ECO:0000256" key="3">
    <source>
        <dbReference type="ARBA" id="ARBA00022029"/>
    </source>
</evidence>
<keyword evidence="8" id="KW-1133">Transmembrane helix</keyword>
<evidence type="ECO:0000259" key="10">
    <source>
        <dbReference type="PROSITE" id="PS50106"/>
    </source>
</evidence>
<dbReference type="Gene3D" id="3.90.226.10">
    <property type="entry name" value="2-enoyl-CoA Hydratase, Chain A, domain 1"/>
    <property type="match status" value="1"/>
</dbReference>
<dbReference type="InterPro" id="IPR002477">
    <property type="entry name" value="Peptidoglycan-bd-like"/>
</dbReference>
<dbReference type="Pfam" id="PF03572">
    <property type="entry name" value="Peptidase_S41"/>
    <property type="match status" value="1"/>
</dbReference>
<comment type="similarity">
    <text evidence="2 9">Belongs to the peptidase S41A family.</text>
</comment>
<accession>A0ABS0T9N6</accession>
<dbReference type="InterPro" id="IPR055210">
    <property type="entry name" value="CtpA/B_N"/>
</dbReference>
<evidence type="ECO:0000313" key="11">
    <source>
        <dbReference type="EMBL" id="MBI5975464.1"/>
    </source>
</evidence>
<sequence>MVVTLCLTSAFFLLYINHQHHSKTQQNADKIGQVYQLIANHYYKKQDQSQLVDHAIKGMTQSLDDPYTEYLTKSETVSFNEDISGDFVGIGAEMEQKGKKIFITTPIKDSPAEKVGLKPKDELIKVNHKSIHNQDLNQVTSKVRGKKGTTVQLTIKRNNEIKTFNIKRDTVHIQSVEREAHGKTDVFKISKFQENTASELKLEIQKSLQKGHKNIILDLRNNPGGLLDEAIKMANIFLEKDQVVVELEKDGQTEKIRTSNQPLKNIDKAKISILINEGSASASEVFTGALMDHHVAKVYGETSFGKGIVQTTHEFSDGSLLKFTEMKWLTPHHRYIHNKGITPDVKIASPEYEKIKAIPDNYTAQLGDNNDYVQSIKVGLKSLGYAVNSNDASFDESLRQAITQFQGHEDIIQTGEFDNETNRKFTKKIIDKINNEDPVLKEMIQKTESS</sequence>
<dbReference type="InterPro" id="IPR029045">
    <property type="entry name" value="ClpP/crotonase-like_dom_sf"/>
</dbReference>
<evidence type="ECO:0000256" key="1">
    <source>
        <dbReference type="ARBA" id="ARBA00004162"/>
    </source>
</evidence>
<feature type="domain" description="PDZ" evidence="10">
    <location>
        <begin position="76"/>
        <end position="158"/>
    </location>
</feature>
<dbReference type="Pfam" id="PF01471">
    <property type="entry name" value="PG_binding_1"/>
    <property type="match status" value="1"/>
</dbReference>
<comment type="subcellular location">
    <subcellularLocation>
        <location evidence="1">Cell membrane</location>
        <topology evidence="1">Single-pass membrane protein</topology>
    </subcellularLocation>
</comment>
<organism evidence="11 12">
    <name type="scientific">Staphylococcus canis</name>
    <dbReference type="NCBI Taxonomy" id="2724942"/>
    <lineage>
        <taxon>Bacteria</taxon>
        <taxon>Bacillati</taxon>
        <taxon>Bacillota</taxon>
        <taxon>Bacilli</taxon>
        <taxon>Bacillales</taxon>
        <taxon>Staphylococcaceae</taxon>
        <taxon>Staphylococcus</taxon>
    </lineage>
</organism>
<dbReference type="Gene3D" id="2.30.42.10">
    <property type="match status" value="1"/>
</dbReference>
<dbReference type="Pfam" id="PF13180">
    <property type="entry name" value="PDZ_2"/>
    <property type="match status" value="1"/>
</dbReference>
<keyword evidence="6 9" id="KW-0378">Hydrolase</keyword>
<dbReference type="InterPro" id="IPR004447">
    <property type="entry name" value="Peptidase_S41A"/>
</dbReference>
<dbReference type="InterPro" id="IPR036365">
    <property type="entry name" value="PGBD-like_sf"/>
</dbReference>
<dbReference type="SUPFAM" id="SSF50156">
    <property type="entry name" value="PDZ domain-like"/>
    <property type="match status" value="1"/>
</dbReference>
<gene>
    <name evidence="11" type="ORF">HHH54_07575</name>
</gene>
<evidence type="ECO:0000256" key="2">
    <source>
        <dbReference type="ARBA" id="ARBA00009179"/>
    </source>
</evidence>
<evidence type="ECO:0000256" key="9">
    <source>
        <dbReference type="RuleBase" id="RU004404"/>
    </source>
</evidence>
<dbReference type="Gene3D" id="1.10.101.10">
    <property type="entry name" value="PGBD-like superfamily/PGBD"/>
    <property type="match status" value="1"/>
</dbReference>
<dbReference type="Pfam" id="PF22694">
    <property type="entry name" value="CtpB_N-like"/>
    <property type="match status" value="1"/>
</dbReference>
<comment type="caution">
    <text evidence="11">The sequence shown here is derived from an EMBL/GenBank/DDBJ whole genome shotgun (WGS) entry which is preliminary data.</text>
</comment>